<name>A0ACB8AHU7_9AGAM</name>
<comment type="caution">
    <text evidence="1">The sequence shown here is derived from an EMBL/GenBank/DDBJ whole genome shotgun (WGS) entry which is preliminary data.</text>
</comment>
<reference evidence="1" key="1">
    <citation type="journal article" date="2021" name="New Phytol.">
        <title>Evolutionary innovations through gain and loss of genes in the ectomycorrhizal Boletales.</title>
        <authorList>
            <person name="Wu G."/>
            <person name="Miyauchi S."/>
            <person name="Morin E."/>
            <person name="Kuo A."/>
            <person name="Drula E."/>
            <person name="Varga T."/>
            <person name="Kohler A."/>
            <person name="Feng B."/>
            <person name="Cao Y."/>
            <person name="Lipzen A."/>
            <person name="Daum C."/>
            <person name="Hundley H."/>
            <person name="Pangilinan J."/>
            <person name="Johnson J."/>
            <person name="Barry K."/>
            <person name="LaButti K."/>
            <person name="Ng V."/>
            <person name="Ahrendt S."/>
            <person name="Min B."/>
            <person name="Choi I.G."/>
            <person name="Park H."/>
            <person name="Plett J.M."/>
            <person name="Magnuson J."/>
            <person name="Spatafora J.W."/>
            <person name="Nagy L.G."/>
            <person name="Henrissat B."/>
            <person name="Grigoriev I.V."/>
            <person name="Yang Z.L."/>
            <person name="Xu J."/>
            <person name="Martin F.M."/>
        </authorList>
    </citation>
    <scope>NUCLEOTIDE SEQUENCE</scope>
    <source>
        <strain evidence="1">ATCC 28755</strain>
    </source>
</reference>
<proteinExistence type="predicted"/>
<evidence type="ECO:0000313" key="2">
    <source>
        <dbReference type="Proteomes" id="UP000790377"/>
    </source>
</evidence>
<dbReference type="Proteomes" id="UP000790377">
    <property type="component" value="Unassembled WGS sequence"/>
</dbReference>
<keyword evidence="2" id="KW-1185">Reference proteome</keyword>
<organism evidence="1 2">
    <name type="scientific">Hygrophoropsis aurantiaca</name>
    <dbReference type="NCBI Taxonomy" id="72124"/>
    <lineage>
        <taxon>Eukaryota</taxon>
        <taxon>Fungi</taxon>
        <taxon>Dikarya</taxon>
        <taxon>Basidiomycota</taxon>
        <taxon>Agaricomycotina</taxon>
        <taxon>Agaricomycetes</taxon>
        <taxon>Agaricomycetidae</taxon>
        <taxon>Boletales</taxon>
        <taxon>Coniophorineae</taxon>
        <taxon>Hygrophoropsidaceae</taxon>
        <taxon>Hygrophoropsis</taxon>
    </lineage>
</organism>
<sequence>MPIQIARKPAAIGSDLAKSARDAILSFLQGCAIPYIPATVDENFYQECYNECVRRKYPVEGKYSVRTYLRQGVAIAFTSYSHLPEAVMVEIALYTACAIYMDDMAGRGGDMEAAYLFNERFVQKRNHGDKNLDAFADSLSKLSQYASRVVYNIIVTSTLNGVTALLVECETQNMLLSRESQNYSNYYRVMSGFSEAYGYLAFPKEIPLVNYIQAMPDLMIFINNTNDILSFYKEEVGGEAVNHVSILAACQGISKIDALRQLVDATVEAHNKILRILEPRSAAYNAYIKFSRGFVDFHIAAEDRYKLDELCLRNGRDLEV</sequence>
<evidence type="ECO:0000313" key="1">
    <source>
        <dbReference type="EMBL" id="KAH7912526.1"/>
    </source>
</evidence>
<accession>A0ACB8AHU7</accession>
<protein>
    <submittedName>
        <fullName evidence="1">Terpenoid synthase</fullName>
    </submittedName>
</protein>
<dbReference type="EMBL" id="MU267649">
    <property type="protein sequence ID" value="KAH7912526.1"/>
    <property type="molecule type" value="Genomic_DNA"/>
</dbReference>
<gene>
    <name evidence="1" type="ORF">BJ138DRAFT_774904</name>
</gene>